<dbReference type="PANTHER" id="PTHR12429">
    <property type="entry name" value="NEURALIZED"/>
    <property type="match status" value="1"/>
</dbReference>
<sequence>NIEILQGGTVAKTIQGYSRFIVFTDRPVNVNEKVGFRLLQKGWLGAGGFGFTNKDPASIRNLADLNPHGLGTTPGFWTSSFTDISQNITENGILEFYVSQVHLRLGLNNIRVVINGVDTRRPLWAVLDVYGHNITWTLDTYN</sequence>
<evidence type="ECO:0000313" key="2">
    <source>
        <dbReference type="EMBL" id="CAG7720196.1"/>
    </source>
</evidence>
<accession>A0A8J2NNX3</accession>
<dbReference type="SMART" id="SM00588">
    <property type="entry name" value="NEUZ"/>
    <property type="match status" value="1"/>
</dbReference>
<dbReference type="GO" id="GO:0061630">
    <property type="term" value="F:ubiquitin protein ligase activity"/>
    <property type="evidence" value="ECO:0007669"/>
    <property type="project" value="TreeGrafter"/>
</dbReference>
<proteinExistence type="predicted"/>
<protein>
    <recommendedName>
        <fullName evidence="1">NHR domain-containing protein</fullName>
    </recommendedName>
</protein>
<name>A0A8J2NNX3_9HEXA</name>
<comment type="caution">
    <text evidence="2">The sequence shown here is derived from an EMBL/GenBank/DDBJ whole genome shotgun (WGS) entry which is preliminary data.</text>
</comment>
<gene>
    <name evidence="2" type="ORF">AFUS01_LOCUS9482</name>
</gene>
<dbReference type="OrthoDB" id="6078042at2759"/>
<dbReference type="EMBL" id="CAJVCH010068200">
    <property type="protein sequence ID" value="CAG7720196.1"/>
    <property type="molecule type" value="Genomic_DNA"/>
</dbReference>
<evidence type="ECO:0000313" key="3">
    <source>
        <dbReference type="Proteomes" id="UP000708208"/>
    </source>
</evidence>
<dbReference type="Pfam" id="PF07177">
    <property type="entry name" value="Neuralized"/>
    <property type="match status" value="1"/>
</dbReference>
<feature type="non-terminal residue" evidence="2">
    <location>
        <position position="1"/>
    </location>
</feature>
<dbReference type="Proteomes" id="UP000708208">
    <property type="component" value="Unassembled WGS sequence"/>
</dbReference>
<evidence type="ECO:0000259" key="1">
    <source>
        <dbReference type="PROSITE" id="PS51065"/>
    </source>
</evidence>
<reference evidence="2" key="1">
    <citation type="submission" date="2021-06" db="EMBL/GenBank/DDBJ databases">
        <authorList>
            <person name="Hodson N. C."/>
            <person name="Mongue J. A."/>
            <person name="Jaron S. K."/>
        </authorList>
    </citation>
    <scope>NUCLEOTIDE SEQUENCE</scope>
</reference>
<keyword evidence="3" id="KW-1185">Reference proteome</keyword>
<dbReference type="InterPro" id="IPR006573">
    <property type="entry name" value="NHR_dom"/>
</dbReference>
<organism evidence="2 3">
    <name type="scientific">Allacma fusca</name>
    <dbReference type="NCBI Taxonomy" id="39272"/>
    <lineage>
        <taxon>Eukaryota</taxon>
        <taxon>Metazoa</taxon>
        <taxon>Ecdysozoa</taxon>
        <taxon>Arthropoda</taxon>
        <taxon>Hexapoda</taxon>
        <taxon>Collembola</taxon>
        <taxon>Symphypleona</taxon>
        <taxon>Sminthuridae</taxon>
        <taxon>Allacma</taxon>
    </lineage>
</organism>
<dbReference type="AlphaFoldDB" id="A0A8J2NNX3"/>
<dbReference type="PROSITE" id="PS51065">
    <property type="entry name" value="NHR"/>
    <property type="match status" value="1"/>
</dbReference>
<dbReference type="InterPro" id="IPR037962">
    <property type="entry name" value="Neuralized"/>
</dbReference>
<dbReference type="PANTHER" id="PTHR12429:SF6">
    <property type="entry name" value="PROTEIN NEURALIZED"/>
    <property type="match status" value="1"/>
</dbReference>
<feature type="domain" description="NHR" evidence="1">
    <location>
        <begin position="1"/>
        <end position="141"/>
    </location>
</feature>